<proteinExistence type="predicted"/>
<dbReference type="EMBL" id="JACHFN010000003">
    <property type="protein sequence ID" value="MBB5233561.1"/>
    <property type="molecule type" value="Genomic_DNA"/>
</dbReference>
<accession>A0A7W8GDJ1</accession>
<evidence type="ECO:0000313" key="2">
    <source>
        <dbReference type="Proteomes" id="UP000525389"/>
    </source>
</evidence>
<gene>
    <name evidence="1" type="ORF">HNQ09_000991</name>
</gene>
<dbReference type="PANTHER" id="PTHR40518">
    <property type="entry name" value="ACETOACETATE DECARBOXYLASE"/>
    <property type="match status" value="1"/>
</dbReference>
<keyword evidence="2" id="KW-1185">Reference proteome</keyword>
<name>A0A7W8GDJ1_9DEIO</name>
<dbReference type="AlphaFoldDB" id="A0A7W8GDJ1"/>
<dbReference type="SUPFAM" id="SSF160104">
    <property type="entry name" value="Acetoacetate decarboxylase-like"/>
    <property type="match status" value="1"/>
</dbReference>
<dbReference type="RefSeq" id="WP_246363159.1">
    <property type="nucleotide sequence ID" value="NZ_JACHFN010000003.1"/>
</dbReference>
<comment type="caution">
    <text evidence="1">The sequence shown here is derived from an EMBL/GenBank/DDBJ whole genome shotgun (WGS) entry which is preliminary data.</text>
</comment>
<dbReference type="InterPro" id="IPR023375">
    <property type="entry name" value="ADC_dom_sf"/>
</dbReference>
<dbReference type="PANTHER" id="PTHR40518:SF1">
    <property type="entry name" value="ACETOACETATE DECARBOXYLASE"/>
    <property type="match status" value="1"/>
</dbReference>
<evidence type="ECO:0008006" key="3">
    <source>
        <dbReference type="Google" id="ProtNLM"/>
    </source>
</evidence>
<sequence length="197" mass="20925">MTPPPWSLTGHGLIALYPPGPHTPPGALMLVRYAGSPVGPYDELLWLTPAASPAGTRPQVQAIWVSTRESAVGGQRNWGLPKRLARFGWSGSARRGAVHVTGENGAEVARLAFEVGRPRLPVTTALIPAPLRTLAQPPLAPGGRWLLTRVGAAGQVTPARLTVEHADGLHPFLRHARPALTLAAPAFRLVFPLPDET</sequence>
<dbReference type="Gene3D" id="2.40.400.10">
    <property type="entry name" value="Acetoacetate decarboxylase-like"/>
    <property type="match status" value="1"/>
</dbReference>
<evidence type="ECO:0000313" key="1">
    <source>
        <dbReference type="EMBL" id="MBB5233561.1"/>
    </source>
</evidence>
<organism evidence="1 2">
    <name type="scientific">Deinococcus budaensis</name>
    <dbReference type="NCBI Taxonomy" id="1665626"/>
    <lineage>
        <taxon>Bacteria</taxon>
        <taxon>Thermotogati</taxon>
        <taxon>Deinococcota</taxon>
        <taxon>Deinococci</taxon>
        <taxon>Deinococcales</taxon>
        <taxon>Deinococcaceae</taxon>
        <taxon>Deinococcus</taxon>
    </lineage>
</organism>
<dbReference type="Proteomes" id="UP000525389">
    <property type="component" value="Unassembled WGS sequence"/>
</dbReference>
<protein>
    <recommendedName>
        <fullName evidence="3">Acetoacetate decarboxylase</fullName>
    </recommendedName>
</protein>
<reference evidence="1 2" key="1">
    <citation type="submission" date="2020-08" db="EMBL/GenBank/DDBJ databases">
        <title>Genomic Encyclopedia of Type Strains, Phase IV (KMG-IV): sequencing the most valuable type-strain genomes for metagenomic binning, comparative biology and taxonomic classification.</title>
        <authorList>
            <person name="Goeker M."/>
        </authorList>
    </citation>
    <scope>NUCLEOTIDE SEQUENCE [LARGE SCALE GENOMIC DNA]</scope>
    <source>
        <strain evidence="1 2">DSM 101791</strain>
    </source>
</reference>